<sequence length="1024" mass="112010">MPAIWQSLRPPADKRKELKETPIPSDKLGAILPLWDNISTTMTTVKTNIDIASRELEKEQPNSLATAGATSAQLRCSKLLKTTKVRDLQKSMSAVVPALTKTNLAWAGIETQKNSKACQVCIRTYHKYHTITRFNSNPTPLQDLVPIIEGIVANLKEVEETLRKIDKILNPKPGQAGFESPGDRRNNKKRWAKARGAGAFGGKKKRPKELSPHPGAAPSPTKRDSSSGSRDYKEMSPPLTPTQPQVSLPFSKMPQGAKSQLRASYIDGGGGKNVGKVKSVVRKLKNAKVVVDKEAQNEFGGDPVELLRVEREGKIGEGSIELGEYFSLRSEMRNNPGAFRPSTMSSNEIMSLMLAKPTTAGANLGGAFMKKKGSKWGKLQAGVRGEITPPSKALEIKEKASSPVQSEGGRSLSSRGSDLASLQSIESSDSFRKLKTKALSVKNAIRSLSPNRKKRAMTLLDSPSKGGVGKLPEREARSFGEILKNKGKGESETSLSLSATAPGGKKSLGIKGAMSVVKGLSNTGLSGTKSILKVAEKSIRSASGGSAGGRREGRSGRSISFDIEEDSSAGEEKKEDVKTPPQQKRVSTAPGSLKLPLPTIDSGLEGDRGKHNHTAESYLDQRDKALVEELEKERRDFAKLQQSPSSINMDAFKAAFHESSEDAQRMEEEKKKRDLEAEKATGGKKKKGGMFGEISLKGFKEGVSKRYSMAKKVASQGMRAITPPKDGMFGKRAGKKYVVASTFLSDEQILEDAINYWTKVKEGKTLADVQDSHFNQKSSPKKERSVFSLRSKKEARSAHESYKMDKAHGSTSFVDMNLGLAHFCRDNEESMKKAEGHLLLAKERHPDDPTAYLRLGQIKSKSRDNNIKMAGLELLRKSHTMATEDNIMKENEAFLVESSAAFGAAAYSNSELKVATKCMDGLLKNAAYYVTDEAMVTKAQIMLRRGQYEKAQRFYSNLGNPNFSDVQSLYPGEHIAKQRYVYPRMEGGGESVGDNLLFTKQMRRRETLRGAASAYAADPRHLSR</sequence>
<dbReference type="EMBL" id="BLQM01000054">
    <property type="protein sequence ID" value="GMH56880.1"/>
    <property type="molecule type" value="Genomic_DNA"/>
</dbReference>
<dbReference type="InterPro" id="IPR011990">
    <property type="entry name" value="TPR-like_helical_dom_sf"/>
</dbReference>
<feature type="compositionally biased region" description="Basic and acidic residues" evidence="1">
    <location>
        <begin position="658"/>
        <end position="681"/>
    </location>
</feature>
<dbReference type="AlphaFoldDB" id="A0A9W6ZUB5"/>
<name>A0A9W6ZUB5_9STRA</name>
<reference evidence="3" key="1">
    <citation type="journal article" date="2023" name="Commun. Biol.">
        <title>Genome analysis of Parmales, the sister group of diatoms, reveals the evolutionary specialization of diatoms from phago-mixotrophs to photoautotrophs.</title>
        <authorList>
            <person name="Ban H."/>
            <person name="Sato S."/>
            <person name="Yoshikawa S."/>
            <person name="Yamada K."/>
            <person name="Nakamura Y."/>
            <person name="Ichinomiya M."/>
            <person name="Sato N."/>
            <person name="Blanc-Mathieu R."/>
            <person name="Endo H."/>
            <person name="Kuwata A."/>
            <person name="Ogata H."/>
        </authorList>
    </citation>
    <scope>NUCLEOTIDE SEQUENCE [LARGE SCALE GENOMIC DNA]</scope>
</reference>
<feature type="region of interest" description="Disordered" evidence="1">
    <location>
        <begin position="387"/>
        <end position="419"/>
    </location>
</feature>
<feature type="compositionally biased region" description="Basic and acidic residues" evidence="1">
    <location>
        <begin position="780"/>
        <end position="792"/>
    </location>
</feature>
<feature type="compositionally biased region" description="Low complexity" evidence="1">
    <location>
        <begin position="406"/>
        <end position="419"/>
    </location>
</feature>
<feature type="compositionally biased region" description="Polar residues" evidence="1">
    <location>
        <begin position="580"/>
        <end position="590"/>
    </location>
</feature>
<gene>
    <name evidence="2" type="ORF">TL16_g02239</name>
</gene>
<evidence type="ECO:0000256" key="1">
    <source>
        <dbReference type="SAM" id="MobiDB-lite"/>
    </source>
</evidence>
<dbReference type="Gene3D" id="1.25.40.10">
    <property type="entry name" value="Tetratricopeptide repeat domain"/>
    <property type="match status" value="1"/>
</dbReference>
<organism evidence="2 3">
    <name type="scientific">Triparma laevis f. inornata</name>
    <dbReference type="NCBI Taxonomy" id="1714386"/>
    <lineage>
        <taxon>Eukaryota</taxon>
        <taxon>Sar</taxon>
        <taxon>Stramenopiles</taxon>
        <taxon>Ochrophyta</taxon>
        <taxon>Bolidophyceae</taxon>
        <taxon>Parmales</taxon>
        <taxon>Triparmaceae</taxon>
        <taxon>Triparma</taxon>
    </lineage>
</organism>
<feature type="region of interest" description="Disordered" evidence="1">
    <location>
        <begin position="170"/>
        <end position="255"/>
    </location>
</feature>
<accession>A0A9W6ZUB5</accession>
<proteinExistence type="predicted"/>
<feature type="region of interest" description="Disordered" evidence="1">
    <location>
        <begin position="540"/>
        <end position="616"/>
    </location>
</feature>
<protein>
    <submittedName>
        <fullName evidence="2">Uncharacterized protein</fullName>
    </submittedName>
</protein>
<feature type="region of interest" description="Disordered" evidence="1">
    <location>
        <begin position="771"/>
        <end position="792"/>
    </location>
</feature>
<evidence type="ECO:0000313" key="2">
    <source>
        <dbReference type="EMBL" id="GMH56880.1"/>
    </source>
</evidence>
<feature type="compositionally biased region" description="Basic and acidic residues" evidence="1">
    <location>
        <begin position="471"/>
        <end position="491"/>
    </location>
</feature>
<dbReference type="Proteomes" id="UP001162640">
    <property type="component" value="Unassembled WGS sequence"/>
</dbReference>
<feature type="region of interest" description="Disordered" evidence="1">
    <location>
        <begin position="658"/>
        <end position="686"/>
    </location>
</feature>
<evidence type="ECO:0000313" key="3">
    <source>
        <dbReference type="Proteomes" id="UP001162640"/>
    </source>
</evidence>
<feature type="compositionally biased region" description="Basic and acidic residues" evidence="1">
    <location>
        <begin position="221"/>
        <end position="234"/>
    </location>
</feature>
<feature type="region of interest" description="Disordered" evidence="1">
    <location>
        <begin position="450"/>
        <end position="509"/>
    </location>
</feature>
<comment type="caution">
    <text evidence="2">The sequence shown here is derived from an EMBL/GenBank/DDBJ whole genome shotgun (WGS) entry which is preliminary data.</text>
</comment>